<dbReference type="InterPro" id="IPR036390">
    <property type="entry name" value="WH_DNA-bd_sf"/>
</dbReference>
<evidence type="ECO:0000313" key="6">
    <source>
        <dbReference type="Proteomes" id="UP001501578"/>
    </source>
</evidence>
<dbReference type="InterPro" id="IPR050679">
    <property type="entry name" value="Bact_HTH_transcr_reg"/>
</dbReference>
<keyword evidence="2" id="KW-0238">DNA-binding</keyword>
<dbReference type="RefSeq" id="WP_343952709.1">
    <property type="nucleotide sequence ID" value="NZ_BAAAHQ010000027.1"/>
</dbReference>
<keyword evidence="6" id="KW-1185">Reference proteome</keyword>
<comment type="caution">
    <text evidence="5">The sequence shown here is derived from an EMBL/GenBank/DDBJ whole genome shotgun (WGS) entry which is preliminary data.</text>
</comment>
<dbReference type="PRINTS" id="PR00035">
    <property type="entry name" value="HTHGNTR"/>
</dbReference>
<accession>A0ABN1QD16</accession>
<evidence type="ECO:0000256" key="1">
    <source>
        <dbReference type="ARBA" id="ARBA00023015"/>
    </source>
</evidence>
<protein>
    <submittedName>
        <fullName evidence="5">GntR family transcriptional regulator</fullName>
    </submittedName>
</protein>
<dbReference type="Gene3D" id="1.10.10.10">
    <property type="entry name" value="Winged helix-like DNA-binding domain superfamily/Winged helix DNA-binding domain"/>
    <property type="match status" value="1"/>
</dbReference>
<dbReference type="InterPro" id="IPR000524">
    <property type="entry name" value="Tscrpt_reg_HTH_GntR"/>
</dbReference>
<keyword evidence="3" id="KW-0804">Transcription</keyword>
<dbReference type="Pfam" id="PF00392">
    <property type="entry name" value="GntR"/>
    <property type="match status" value="1"/>
</dbReference>
<reference evidence="5 6" key="1">
    <citation type="journal article" date="2019" name="Int. J. Syst. Evol. Microbiol.">
        <title>The Global Catalogue of Microorganisms (GCM) 10K type strain sequencing project: providing services to taxonomists for standard genome sequencing and annotation.</title>
        <authorList>
            <consortium name="The Broad Institute Genomics Platform"/>
            <consortium name="The Broad Institute Genome Sequencing Center for Infectious Disease"/>
            <person name="Wu L."/>
            <person name="Ma J."/>
        </authorList>
    </citation>
    <scope>NUCLEOTIDE SEQUENCE [LARGE SCALE GENOMIC DNA]</scope>
    <source>
        <strain evidence="5 6">JCM 11136</strain>
    </source>
</reference>
<feature type="domain" description="HTH gntR-type" evidence="4">
    <location>
        <begin position="8"/>
        <end position="75"/>
    </location>
</feature>
<sequence length="83" mass="9435">MFEFEPDRPKWQQVADVIRQRIQSGTYPPKYLVSELSLVQEFGIARDTARKAVRALREEGLLYTIPHMGSFVSPPSDTEPAQG</sequence>
<organism evidence="5 6">
    <name type="scientific">Nonomuraea longicatena</name>
    <dbReference type="NCBI Taxonomy" id="83682"/>
    <lineage>
        <taxon>Bacteria</taxon>
        <taxon>Bacillati</taxon>
        <taxon>Actinomycetota</taxon>
        <taxon>Actinomycetes</taxon>
        <taxon>Streptosporangiales</taxon>
        <taxon>Streptosporangiaceae</taxon>
        <taxon>Nonomuraea</taxon>
    </lineage>
</organism>
<dbReference type="Proteomes" id="UP001501578">
    <property type="component" value="Unassembled WGS sequence"/>
</dbReference>
<evidence type="ECO:0000256" key="3">
    <source>
        <dbReference type="ARBA" id="ARBA00023163"/>
    </source>
</evidence>
<evidence type="ECO:0000313" key="5">
    <source>
        <dbReference type="EMBL" id="GAA0940980.1"/>
    </source>
</evidence>
<dbReference type="PANTHER" id="PTHR44846:SF17">
    <property type="entry name" value="GNTR-FAMILY TRANSCRIPTIONAL REGULATOR"/>
    <property type="match status" value="1"/>
</dbReference>
<name>A0ABN1QD16_9ACTN</name>
<dbReference type="SMART" id="SM00345">
    <property type="entry name" value="HTH_GNTR"/>
    <property type="match status" value="1"/>
</dbReference>
<keyword evidence="1" id="KW-0805">Transcription regulation</keyword>
<evidence type="ECO:0000256" key="2">
    <source>
        <dbReference type="ARBA" id="ARBA00023125"/>
    </source>
</evidence>
<dbReference type="PANTHER" id="PTHR44846">
    <property type="entry name" value="MANNOSYL-D-GLYCERATE TRANSPORT/METABOLISM SYSTEM REPRESSOR MNGR-RELATED"/>
    <property type="match status" value="1"/>
</dbReference>
<evidence type="ECO:0000259" key="4">
    <source>
        <dbReference type="PROSITE" id="PS50949"/>
    </source>
</evidence>
<dbReference type="InterPro" id="IPR036388">
    <property type="entry name" value="WH-like_DNA-bd_sf"/>
</dbReference>
<dbReference type="SUPFAM" id="SSF46785">
    <property type="entry name" value="Winged helix' DNA-binding domain"/>
    <property type="match status" value="1"/>
</dbReference>
<dbReference type="CDD" id="cd07377">
    <property type="entry name" value="WHTH_GntR"/>
    <property type="match status" value="1"/>
</dbReference>
<gene>
    <name evidence="5" type="ORF">GCM10009560_52690</name>
</gene>
<dbReference type="PROSITE" id="PS50949">
    <property type="entry name" value="HTH_GNTR"/>
    <property type="match status" value="1"/>
</dbReference>
<dbReference type="EMBL" id="BAAAHQ010000027">
    <property type="protein sequence ID" value="GAA0940980.1"/>
    <property type="molecule type" value="Genomic_DNA"/>
</dbReference>
<proteinExistence type="predicted"/>